<dbReference type="GO" id="GO:0046872">
    <property type="term" value="F:metal ion binding"/>
    <property type="evidence" value="ECO:0007669"/>
    <property type="project" value="UniProtKB-KW"/>
</dbReference>
<dbReference type="EMBL" id="QRCM01000001">
    <property type="protein sequence ID" value="TXG90670.1"/>
    <property type="molecule type" value="Genomic_DNA"/>
</dbReference>
<dbReference type="GO" id="GO:0047134">
    <property type="term" value="F:protein-disulfide reductase [NAD(P)H] activity"/>
    <property type="evidence" value="ECO:0007669"/>
    <property type="project" value="TreeGrafter"/>
</dbReference>
<dbReference type="GO" id="GO:0035731">
    <property type="term" value="F:dinitrosyl-iron complex binding"/>
    <property type="evidence" value="ECO:0007669"/>
    <property type="project" value="UniProtKB-UniRule"/>
</dbReference>
<dbReference type="GO" id="GO:0051539">
    <property type="term" value="F:4 iron, 4 sulfur cluster binding"/>
    <property type="evidence" value="ECO:0007669"/>
    <property type="project" value="UniProtKB-UniRule"/>
</dbReference>
<evidence type="ECO:0000256" key="6">
    <source>
        <dbReference type="ARBA" id="ARBA00023014"/>
    </source>
</evidence>
<keyword evidence="10 11" id="KW-0804">Transcription</keyword>
<feature type="domain" description="4Fe-4S Wbl-type" evidence="12">
    <location>
        <begin position="17"/>
        <end position="73"/>
    </location>
</feature>
<gene>
    <name evidence="11" type="primary">whiB</name>
    <name evidence="13" type="ORF">DW322_11160</name>
</gene>
<dbReference type="Pfam" id="PF02467">
    <property type="entry name" value="Whib"/>
    <property type="match status" value="1"/>
</dbReference>
<dbReference type="InterPro" id="IPR034768">
    <property type="entry name" value="4FE4S_WBL"/>
</dbReference>
<dbReference type="PANTHER" id="PTHR38839">
    <property type="entry name" value="TRANSCRIPTIONAL REGULATOR WHID-RELATED"/>
    <property type="match status" value="1"/>
</dbReference>
<evidence type="ECO:0000256" key="8">
    <source>
        <dbReference type="ARBA" id="ARBA00023125"/>
    </source>
</evidence>
<dbReference type="PROSITE" id="PS51674">
    <property type="entry name" value="4FE4S_WBL"/>
    <property type="match status" value="1"/>
</dbReference>
<dbReference type="GO" id="GO:0003677">
    <property type="term" value="F:DNA binding"/>
    <property type="evidence" value="ECO:0007669"/>
    <property type="project" value="UniProtKB-UniRule"/>
</dbReference>
<feature type="binding site" evidence="11">
    <location>
        <position position="44"/>
    </location>
    <ligand>
        <name>[4Fe-4S] cluster</name>
        <dbReference type="ChEBI" id="CHEBI:49883"/>
    </ligand>
</feature>
<reference evidence="13 14" key="1">
    <citation type="submission" date="2018-07" db="EMBL/GenBank/DDBJ databases">
        <title>Genome sequence of Rhodococcus rhodnii ATCC 35071 from Rhodnius prolixus.</title>
        <authorList>
            <person name="Patel V."/>
            <person name="Vogel K.J."/>
        </authorList>
    </citation>
    <scope>NUCLEOTIDE SEQUENCE [LARGE SCALE GENOMIC DNA]</scope>
    <source>
        <strain evidence="13 14">ATCC 35071</strain>
    </source>
</reference>
<evidence type="ECO:0000256" key="9">
    <source>
        <dbReference type="ARBA" id="ARBA00023157"/>
    </source>
</evidence>
<keyword evidence="5 11" id="KW-0408">Iron</keyword>
<evidence type="ECO:0000256" key="7">
    <source>
        <dbReference type="ARBA" id="ARBA00023015"/>
    </source>
</evidence>
<dbReference type="GO" id="GO:0045454">
    <property type="term" value="P:cell redox homeostasis"/>
    <property type="evidence" value="ECO:0007669"/>
    <property type="project" value="TreeGrafter"/>
</dbReference>
<keyword evidence="7 11" id="KW-0805">Transcription regulation</keyword>
<comment type="PTM">
    <text evidence="11">Upon Fe-S cluster removal intramolecular disulfide bonds are formed.</text>
</comment>
<evidence type="ECO:0000256" key="1">
    <source>
        <dbReference type="ARBA" id="ARBA00004496"/>
    </source>
</evidence>
<sequence length="87" mass="9648">MSLFDLLNHEKWMDRGVCREVFPDAFHPNPGESSAAARRVCMGCPVRGECLEYALTNQEHGIWGGTSSKQRAVMRRQRQEIAAGGAA</sequence>
<evidence type="ECO:0000256" key="11">
    <source>
        <dbReference type="HAMAP-Rule" id="MF_01479"/>
    </source>
</evidence>
<evidence type="ECO:0000256" key="2">
    <source>
        <dbReference type="ARBA" id="ARBA00006597"/>
    </source>
</evidence>
<protein>
    <recommendedName>
        <fullName evidence="11">Transcriptional regulator WhiB</fullName>
    </recommendedName>
</protein>
<evidence type="ECO:0000256" key="10">
    <source>
        <dbReference type="ARBA" id="ARBA00023163"/>
    </source>
</evidence>
<keyword evidence="6 11" id="KW-0411">Iron-sulfur</keyword>
<dbReference type="AlphaFoldDB" id="A0A6P2CFE3"/>
<dbReference type="GO" id="GO:0005737">
    <property type="term" value="C:cytoplasm"/>
    <property type="evidence" value="ECO:0007669"/>
    <property type="project" value="UniProtKB-SubCell"/>
</dbReference>
<comment type="PTM">
    <text evidence="11">The Fe-S cluster can be nitrosylated by nitric oxide (NO).</text>
</comment>
<evidence type="ECO:0000259" key="12">
    <source>
        <dbReference type="PROSITE" id="PS51674"/>
    </source>
</evidence>
<accession>A0A6P2CFE3</accession>
<keyword evidence="11" id="KW-0963">Cytoplasm</keyword>
<comment type="similarity">
    <text evidence="2 11">Belongs to the WhiB family.</text>
</comment>
<evidence type="ECO:0000313" key="14">
    <source>
        <dbReference type="Proteomes" id="UP000471120"/>
    </source>
</evidence>
<dbReference type="PANTHER" id="PTHR38839:SF4">
    <property type="entry name" value="TRANSCRIPTIONAL REGULATOR WHIB"/>
    <property type="match status" value="1"/>
</dbReference>
<feature type="binding site" evidence="11">
    <location>
        <position position="18"/>
    </location>
    <ligand>
        <name>[4Fe-4S] cluster</name>
        <dbReference type="ChEBI" id="CHEBI:49883"/>
    </ligand>
</feature>
<feature type="binding site" evidence="11">
    <location>
        <position position="50"/>
    </location>
    <ligand>
        <name>[4Fe-4S] cluster</name>
        <dbReference type="ChEBI" id="CHEBI:49883"/>
    </ligand>
</feature>
<organism evidence="13 14">
    <name type="scientific">Rhodococcus rhodnii</name>
    <dbReference type="NCBI Taxonomy" id="38312"/>
    <lineage>
        <taxon>Bacteria</taxon>
        <taxon>Bacillati</taxon>
        <taxon>Actinomycetota</taxon>
        <taxon>Actinomycetes</taxon>
        <taxon>Mycobacteriales</taxon>
        <taxon>Nocardiaceae</taxon>
        <taxon>Rhodococcus</taxon>
    </lineage>
</organism>
<comment type="subcellular location">
    <subcellularLocation>
        <location evidence="1 11">Cytoplasm</location>
    </subcellularLocation>
</comment>
<dbReference type="HAMAP" id="MF_01479">
    <property type="entry name" value="WhiB"/>
    <property type="match status" value="1"/>
</dbReference>
<name>A0A6P2CFE3_9NOCA</name>
<comment type="function">
    <text evidence="11">Acts as a transcriptional regulator. Probably redox-responsive. The apo- but not holo-form probably binds DNA.</text>
</comment>
<evidence type="ECO:0000313" key="13">
    <source>
        <dbReference type="EMBL" id="TXG90670.1"/>
    </source>
</evidence>
<feature type="binding site" evidence="11">
    <location>
        <position position="41"/>
    </location>
    <ligand>
        <name>[4Fe-4S] cluster</name>
        <dbReference type="ChEBI" id="CHEBI:49883"/>
    </ligand>
</feature>
<comment type="cofactor">
    <cofactor evidence="11">
        <name>[4Fe-4S] cluster</name>
        <dbReference type="ChEBI" id="CHEBI:49883"/>
    </cofactor>
    <text evidence="11">Binds 1 [4Fe-4S] cluster per subunit. Following nitrosylation of the [4Fe-4S] cluster binds 1 [4Fe-8(NO)] cluster per subunit.</text>
</comment>
<dbReference type="GO" id="GO:0045892">
    <property type="term" value="P:negative regulation of DNA-templated transcription"/>
    <property type="evidence" value="ECO:0007669"/>
    <property type="project" value="TreeGrafter"/>
</dbReference>
<keyword evidence="3 11" id="KW-0004">4Fe-4S</keyword>
<proteinExistence type="inferred from homology"/>
<keyword evidence="4 11" id="KW-0479">Metal-binding</keyword>
<dbReference type="Proteomes" id="UP000471120">
    <property type="component" value="Unassembled WGS sequence"/>
</dbReference>
<dbReference type="RefSeq" id="WP_010836655.1">
    <property type="nucleotide sequence ID" value="NZ_QRCM01000001.1"/>
</dbReference>
<keyword evidence="9 11" id="KW-1015">Disulfide bond</keyword>
<evidence type="ECO:0000256" key="4">
    <source>
        <dbReference type="ARBA" id="ARBA00022723"/>
    </source>
</evidence>
<evidence type="ECO:0000256" key="3">
    <source>
        <dbReference type="ARBA" id="ARBA00022485"/>
    </source>
</evidence>
<comment type="caution">
    <text evidence="13">The sequence shown here is derived from an EMBL/GenBank/DDBJ whole genome shotgun (WGS) entry which is preliminary data.</text>
</comment>
<keyword evidence="8 11" id="KW-0238">DNA-binding</keyword>
<dbReference type="InterPro" id="IPR003482">
    <property type="entry name" value="Whib"/>
</dbReference>
<evidence type="ECO:0000256" key="5">
    <source>
        <dbReference type="ARBA" id="ARBA00023004"/>
    </source>
</evidence>